<evidence type="ECO:0000256" key="3">
    <source>
        <dbReference type="ARBA" id="ARBA00022553"/>
    </source>
</evidence>
<evidence type="ECO:0000313" key="11">
    <source>
        <dbReference type="EMBL" id="THU38280.1"/>
    </source>
</evidence>
<dbReference type="GO" id="GO:0016020">
    <property type="term" value="C:membrane"/>
    <property type="evidence" value="ECO:0007669"/>
    <property type="project" value="InterPro"/>
</dbReference>
<dbReference type="PANTHER" id="PTHR24421:SF10">
    <property type="entry name" value="NITRATE_NITRITE SENSOR PROTEIN NARQ"/>
    <property type="match status" value="1"/>
</dbReference>
<reference evidence="11 12" key="1">
    <citation type="submission" date="2019-04" db="EMBL/GenBank/DDBJ databases">
        <title>Niastella caeni sp. nov., isolated from activated sludge.</title>
        <authorList>
            <person name="Sheng M."/>
        </authorList>
    </citation>
    <scope>NUCLEOTIDE SEQUENCE [LARGE SCALE GENOMIC DNA]</scope>
    <source>
        <strain evidence="11 12">HX-2-15</strain>
    </source>
</reference>
<dbReference type="Pfam" id="PF02518">
    <property type="entry name" value="HATPase_c"/>
    <property type="match status" value="1"/>
</dbReference>
<dbReference type="Proteomes" id="UP000306918">
    <property type="component" value="Unassembled WGS sequence"/>
</dbReference>
<evidence type="ECO:0000259" key="10">
    <source>
        <dbReference type="PROSITE" id="PS50109"/>
    </source>
</evidence>
<keyword evidence="12" id="KW-1185">Reference proteome</keyword>
<dbReference type="InterPro" id="IPR003594">
    <property type="entry name" value="HATPase_dom"/>
</dbReference>
<dbReference type="OrthoDB" id="9760839at2"/>
<dbReference type="SMART" id="SM00387">
    <property type="entry name" value="HATPase_c"/>
    <property type="match status" value="1"/>
</dbReference>
<evidence type="ECO:0000256" key="2">
    <source>
        <dbReference type="ARBA" id="ARBA00012438"/>
    </source>
</evidence>
<dbReference type="PANTHER" id="PTHR24421">
    <property type="entry name" value="NITRATE/NITRITE SENSOR PROTEIN NARX-RELATED"/>
    <property type="match status" value="1"/>
</dbReference>
<evidence type="ECO:0000256" key="9">
    <source>
        <dbReference type="SAM" id="Phobius"/>
    </source>
</evidence>
<dbReference type="Pfam" id="PF07730">
    <property type="entry name" value="HisKA_3"/>
    <property type="match status" value="1"/>
</dbReference>
<keyword evidence="9" id="KW-0472">Membrane</keyword>
<organism evidence="11 12">
    <name type="scientific">Niastella caeni</name>
    <dbReference type="NCBI Taxonomy" id="2569763"/>
    <lineage>
        <taxon>Bacteria</taxon>
        <taxon>Pseudomonadati</taxon>
        <taxon>Bacteroidota</taxon>
        <taxon>Chitinophagia</taxon>
        <taxon>Chitinophagales</taxon>
        <taxon>Chitinophagaceae</taxon>
        <taxon>Niastella</taxon>
    </lineage>
</organism>
<sequence length="271" mass="30345">MATENHDIFFMIIGGTIVLLLLLCFIISFLFVYKARQERHKHDMQEIKKQYDQEILKTQLEIKEQTLKNISEEIHDNVGQVLSLAVLNLSALEFKDAEKASQKVDNITRLIEKAVSDLRNLSKTMDASNIAQVGLAAIIQFELEMLEKTGMYKTAFTLSGTEKRLTASREIVIYRIVQESLNNVMKHAQATSVEVALVFSATHLVIDMADNGRGFDITNTNKGPIHRNGAGIKNMTNRATLIGGELTIKSVPSYGTRVLLTVPYTADTIHH</sequence>
<comment type="caution">
    <text evidence="11">The sequence shown here is derived from an EMBL/GenBank/DDBJ whole genome shotgun (WGS) entry which is preliminary data.</text>
</comment>
<dbReference type="InterPro" id="IPR005467">
    <property type="entry name" value="His_kinase_dom"/>
</dbReference>
<dbReference type="AlphaFoldDB" id="A0A4S8HS45"/>
<keyword evidence="9" id="KW-1133">Transmembrane helix</keyword>
<dbReference type="SUPFAM" id="SSF55874">
    <property type="entry name" value="ATPase domain of HSP90 chaperone/DNA topoisomerase II/histidine kinase"/>
    <property type="match status" value="1"/>
</dbReference>
<keyword evidence="5" id="KW-0547">Nucleotide-binding</keyword>
<evidence type="ECO:0000256" key="4">
    <source>
        <dbReference type="ARBA" id="ARBA00022679"/>
    </source>
</evidence>
<feature type="domain" description="Histidine kinase" evidence="10">
    <location>
        <begin position="69"/>
        <end position="266"/>
    </location>
</feature>
<dbReference type="InterPro" id="IPR050482">
    <property type="entry name" value="Sensor_HK_TwoCompSys"/>
</dbReference>
<dbReference type="GO" id="GO:0000155">
    <property type="term" value="F:phosphorelay sensor kinase activity"/>
    <property type="evidence" value="ECO:0007669"/>
    <property type="project" value="InterPro"/>
</dbReference>
<dbReference type="Gene3D" id="1.20.5.1930">
    <property type="match status" value="1"/>
</dbReference>
<dbReference type="GO" id="GO:0046983">
    <property type="term" value="F:protein dimerization activity"/>
    <property type="evidence" value="ECO:0007669"/>
    <property type="project" value="InterPro"/>
</dbReference>
<dbReference type="InterPro" id="IPR011712">
    <property type="entry name" value="Sig_transdc_His_kin_sub3_dim/P"/>
</dbReference>
<evidence type="ECO:0000256" key="1">
    <source>
        <dbReference type="ARBA" id="ARBA00000085"/>
    </source>
</evidence>
<dbReference type="EC" id="2.7.13.3" evidence="2"/>
<evidence type="ECO:0000313" key="12">
    <source>
        <dbReference type="Proteomes" id="UP000306918"/>
    </source>
</evidence>
<gene>
    <name evidence="11" type="ORF">FAM09_16520</name>
</gene>
<name>A0A4S8HS45_9BACT</name>
<keyword evidence="4" id="KW-0808">Transferase</keyword>
<comment type="catalytic activity">
    <reaction evidence="1">
        <text>ATP + protein L-histidine = ADP + protein N-phospho-L-histidine.</text>
        <dbReference type="EC" id="2.7.13.3"/>
    </reaction>
</comment>
<dbReference type="Gene3D" id="3.30.565.10">
    <property type="entry name" value="Histidine kinase-like ATPase, C-terminal domain"/>
    <property type="match status" value="1"/>
</dbReference>
<dbReference type="PROSITE" id="PS50109">
    <property type="entry name" value="HIS_KIN"/>
    <property type="match status" value="1"/>
</dbReference>
<evidence type="ECO:0000256" key="5">
    <source>
        <dbReference type="ARBA" id="ARBA00022741"/>
    </source>
</evidence>
<keyword evidence="6 11" id="KW-0418">Kinase</keyword>
<protein>
    <recommendedName>
        <fullName evidence="2">histidine kinase</fullName>
        <ecNumber evidence="2">2.7.13.3</ecNumber>
    </recommendedName>
</protein>
<keyword evidence="8" id="KW-0902">Two-component regulatory system</keyword>
<feature type="transmembrane region" description="Helical" evidence="9">
    <location>
        <begin position="12"/>
        <end position="33"/>
    </location>
</feature>
<keyword evidence="9" id="KW-0812">Transmembrane</keyword>
<evidence type="ECO:0000256" key="8">
    <source>
        <dbReference type="ARBA" id="ARBA00023012"/>
    </source>
</evidence>
<dbReference type="InterPro" id="IPR036890">
    <property type="entry name" value="HATPase_C_sf"/>
</dbReference>
<dbReference type="GO" id="GO:0005524">
    <property type="term" value="F:ATP binding"/>
    <property type="evidence" value="ECO:0007669"/>
    <property type="project" value="UniProtKB-KW"/>
</dbReference>
<dbReference type="CDD" id="cd16917">
    <property type="entry name" value="HATPase_UhpB-NarQ-NarX-like"/>
    <property type="match status" value="1"/>
</dbReference>
<accession>A0A4S8HS45</accession>
<dbReference type="EMBL" id="STFF01000004">
    <property type="protein sequence ID" value="THU38280.1"/>
    <property type="molecule type" value="Genomic_DNA"/>
</dbReference>
<evidence type="ECO:0000256" key="7">
    <source>
        <dbReference type="ARBA" id="ARBA00022840"/>
    </source>
</evidence>
<keyword evidence="3" id="KW-0597">Phosphoprotein</keyword>
<dbReference type="RefSeq" id="WP_136578235.1">
    <property type="nucleotide sequence ID" value="NZ_STFF01000004.1"/>
</dbReference>
<evidence type="ECO:0000256" key="6">
    <source>
        <dbReference type="ARBA" id="ARBA00022777"/>
    </source>
</evidence>
<keyword evidence="7" id="KW-0067">ATP-binding</keyword>
<proteinExistence type="predicted"/>